<dbReference type="Gene3D" id="1.20.120.160">
    <property type="entry name" value="HPT domain"/>
    <property type="match status" value="1"/>
</dbReference>
<evidence type="ECO:0000313" key="3">
    <source>
        <dbReference type="EMBL" id="KAL1512113.1"/>
    </source>
</evidence>
<evidence type="ECO:0000259" key="2">
    <source>
        <dbReference type="PROSITE" id="PS50894"/>
    </source>
</evidence>
<dbReference type="InterPro" id="IPR008207">
    <property type="entry name" value="Sig_transdc_His_kin_Hpt_dom"/>
</dbReference>
<feature type="domain" description="HPt" evidence="2">
    <location>
        <begin position="75"/>
        <end position="182"/>
    </location>
</feature>
<feature type="modified residue" description="Phosphohistidine" evidence="1">
    <location>
        <position position="118"/>
    </location>
</feature>
<protein>
    <recommendedName>
        <fullName evidence="2">HPt domain-containing protein</fullName>
    </recommendedName>
</protein>
<dbReference type="EMBL" id="JBGBPQ010000013">
    <property type="protein sequence ID" value="KAL1512113.1"/>
    <property type="molecule type" value="Genomic_DNA"/>
</dbReference>
<comment type="caution">
    <text evidence="3">The sequence shown here is derived from an EMBL/GenBank/DDBJ whole genome shotgun (WGS) entry which is preliminary data.</text>
</comment>
<accession>A0AB34J374</accession>
<dbReference type="Pfam" id="PF01627">
    <property type="entry name" value="Hpt"/>
    <property type="match status" value="1"/>
</dbReference>
<name>A0AB34J374_PRYPA</name>
<dbReference type="InterPro" id="IPR036641">
    <property type="entry name" value="HPT_dom_sf"/>
</dbReference>
<organism evidence="3 4">
    <name type="scientific">Prymnesium parvum</name>
    <name type="common">Toxic golden alga</name>
    <dbReference type="NCBI Taxonomy" id="97485"/>
    <lineage>
        <taxon>Eukaryota</taxon>
        <taxon>Haptista</taxon>
        <taxon>Haptophyta</taxon>
        <taxon>Prymnesiophyceae</taxon>
        <taxon>Prymnesiales</taxon>
        <taxon>Prymnesiaceae</taxon>
        <taxon>Prymnesium</taxon>
    </lineage>
</organism>
<dbReference type="GO" id="GO:0000160">
    <property type="term" value="P:phosphorelay signal transduction system"/>
    <property type="evidence" value="ECO:0007669"/>
    <property type="project" value="InterPro"/>
</dbReference>
<keyword evidence="1" id="KW-0597">Phosphoprotein</keyword>
<sequence length="207" mass="23276">MMISIWYESVVQNASVDERYSSHFVVSRRTLGVMAGGEGSIDEAAIKDVEENFDALELNGEALCPKEWTFSSHFILSKWGNDEGFVMDMLDNLLEEYRNNSVSLDAGLNHATILHNAHSFKGAAANLGMEGLSDTSRAVETIAGALALHTGAVDNRMVKYNEDMAKLLERYREHQLEQALQIYVACLNRRIQVVENWWFQQHGRHAG</sequence>
<reference evidence="3 4" key="1">
    <citation type="journal article" date="2024" name="Science">
        <title>Giant polyketide synthase enzymes in the biosynthesis of giant marine polyether toxins.</title>
        <authorList>
            <person name="Fallon T.R."/>
            <person name="Shende V.V."/>
            <person name="Wierzbicki I.H."/>
            <person name="Pendleton A.L."/>
            <person name="Watervoot N.F."/>
            <person name="Auber R.P."/>
            <person name="Gonzalez D.J."/>
            <person name="Wisecaver J.H."/>
            <person name="Moore B.S."/>
        </authorList>
    </citation>
    <scope>NUCLEOTIDE SEQUENCE [LARGE SCALE GENOMIC DNA]</scope>
    <source>
        <strain evidence="3 4">12B1</strain>
    </source>
</reference>
<dbReference type="Proteomes" id="UP001515480">
    <property type="component" value="Unassembled WGS sequence"/>
</dbReference>
<dbReference type="AlphaFoldDB" id="A0AB34J374"/>
<dbReference type="PROSITE" id="PS50894">
    <property type="entry name" value="HPT"/>
    <property type="match status" value="1"/>
</dbReference>
<proteinExistence type="predicted"/>
<evidence type="ECO:0000313" key="4">
    <source>
        <dbReference type="Proteomes" id="UP001515480"/>
    </source>
</evidence>
<evidence type="ECO:0000256" key="1">
    <source>
        <dbReference type="PROSITE-ProRule" id="PRU00110"/>
    </source>
</evidence>
<keyword evidence="4" id="KW-1185">Reference proteome</keyword>
<dbReference type="SUPFAM" id="SSF47226">
    <property type="entry name" value="Histidine-containing phosphotransfer domain, HPT domain"/>
    <property type="match status" value="1"/>
</dbReference>
<gene>
    <name evidence="3" type="ORF">AB1Y20_005382</name>
</gene>